<organism evidence="11 12">
    <name type="scientific">Idiomarina aquatica</name>
    <dbReference type="NCBI Taxonomy" id="1327752"/>
    <lineage>
        <taxon>Bacteria</taxon>
        <taxon>Pseudomonadati</taxon>
        <taxon>Pseudomonadota</taxon>
        <taxon>Gammaproteobacteria</taxon>
        <taxon>Alteromonadales</taxon>
        <taxon>Idiomarinaceae</taxon>
        <taxon>Idiomarina</taxon>
    </lineage>
</organism>
<evidence type="ECO:0000313" key="11">
    <source>
        <dbReference type="EMBL" id="RUO42515.1"/>
    </source>
</evidence>
<dbReference type="Proteomes" id="UP000286680">
    <property type="component" value="Unassembled WGS sequence"/>
</dbReference>
<evidence type="ECO:0000256" key="4">
    <source>
        <dbReference type="ARBA" id="ARBA00022989"/>
    </source>
</evidence>
<gene>
    <name evidence="11" type="ORF">CWE23_10530</name>
</gene>
<evidence type="ECO:0000256" key="6">
    <source>
        <dbReference type="RuleBase" id="RU004057"/>
    </source>
</evidence>
<evidence type="ECO:0000256" key="3">
    <source>
        <dbReference type="ARBA" id="ARBA00022692"/>
    </source>
</evidence>
<dbReference type="RefSeq" id="WP_126820221.1">
    <property type="nucleotide sequence ID" value="NZ_PIPS01000003.1"/>
</dbReference>
<evidence type="ECO:0000256" key="1">
    <source>
        <dbReference type="ARBA" id="ARBA00004651"/>
    </source>
</evidence>
<keyword evidence="6" id="KW-0653">Protein transport</keyword>
<dbReference type="InterPro" id="IPR017270">
    <property type="entry name" value="MotA/TolQ/ExbB-rel"/>
</dbReference>
<dbReference type="Pfam" id="PF01618">
    <property type="entry name" value="MotA_ExbB"/>
    <property type="match status" value="1"/>
</dbReference>
<keyword evidence="6" id="KW-0813">Transport</keyword>
<feature type="domain" description="MotA/TolQ/ExbB proton channel" evidence="10">
    <location>
        <begin position="336"/>
        <end position="443"/>
    </location>
</feature>
<evidence type="ECO:0000256" key="8">
    <source>
        <dbReference type="SAM" id="Phobius"/>
    </source>
</evidence>
<sequence>MLRRSMKKITAALAATLMTASVSAAPAPQEPINLDQLLQQLQQGQFSQSEENQAREARFRQQEAQQKQILEDAIAQRNQLEQLASDLETEFEGNETQLANLEENLTQSMGSLKELFGVLQQVTSDASGKFQNSVVSAQFPGRAEQLTELAEKIGSSSKLPTIEEIETVWFALQQEMTESGKIAEFEAMVTEADGEKETQDVVRVGTFNLVADGKYLEYNSTTGNIAELVRQPAGRYLQSAESLQEADSGVVTFGLDPTGGSILGLLVQAPSLKERVQQGGTVGYIILALGVVGLLFALERFVSLMLIGNKVKRQLKKEQPSADNPLGRVMLIKDKYPQADTETLELKLSEGILREVPKITRNLTFIKIISVVAPLMGLLGTVTGMINTFQAITLFGTGDPKLMAGGISQALVTTVLGLVVAIPMTLLFAMLHTRSKNMIHILQEQASGIIAERSERGA</sequence>
<name>A0AA94JCU1_9GAMM</name>
<accession>A0AA94JCU1</accession>
<evidence type="ECO:0000259" key="10">
    <source>
        <dbReference type="Pfam" id="PF01618"/>
    </source>
</evidence>
<keyword evidence="5 8" id="KW-0472">Membrane</keyword>
<reference evidence="12" key="1">
    <citation type="journal article" date="2018" name="Front. Microbiol.">
        <title>Genome-Based Analysis Reveals the Taxonomy and Diversity of the Family Idiomarinaceae.</title>
        <authorList>
            <person name="Liu Y."/>
            <person name="Lai Q."/>
            <person name="Shao Z."/>
        </authorList>
    </citation>
    <scope>NUCLEOTIDE SEQUENCE [LARGE SCALE GENOMIC DNA]</scope>
    <source>
        <strain evidence="12">SN-14</strain>
    </source>
</reference>
<comment type="caution">
    <text evidence="11">The sequence shown here is derived from an EMBL/GenBank/DDBJ whole genome shotgun (WGS) entry which is preliminary data.</text>
</comment>
<dbReference type="PANTHER" id="PTHR30625">
    <property type="entry name" value="PROTEIN TOLQ"/>
    <property type="match status" value="1"/>
</dbReference>
<feature type="transmembrane region" description="Helical" evidence="8">
    <location>
        <begin position="406"/>
        <end position="431"/>
    </location>
</feature>
<keyword evidence="2" id="KW-1003">Cell membrane</keyword>
<dbReference type="GO" id="GO:0017038">
    <property type="term" value="P:protein import"/>
    <property type="evidence" value="ECO:0007669"/>
    <property type="project" value="TreeGrafter"/>
</dbReference>
<dbReference type="GO" id="GO:0005886">
    <property type="term" value="C:plasma membrane"/>
    <property type="evidence" value="ECO:0007669"/>
    <property type="project" value="UniProtKB-SubCell"/>
</dbReference>
<keyword evidence="4 8" id="KW-1133">Transmembrane helix</keyword>
<evidence type="ECO:0000313" key="12">
    <source>
        <dbReference type="Proteomes" id="UP000286680"/>
    </source>
</evidence>
<evidence type="ECO:0000256" key="5">
    <source>
        <dbReference type="ARBA" id="ARBA00023136"/>
    </source>
</evidence>
<evidence type="ECO:0000256" key="9">
    <source>
        <dbReference type="SAM" id="SignalP"/>
    </source>
</evidence>
<feature type="transmembrane region" description="Helical" evidence="8">
    <location>
        <begin position="364"/>
        <end position="386"/>
    </location>
</feature>
<feature type="transmembrane region" description="Helical" evidence="8">
    <location>
        <begin position="282"/>
        <end position="307"/>
    </location>
</feature>
<proteinExistence type="inferred from homology"/>
<dbReference type="EMBL" id="PIPS01000003">
    <property type="protein sequence ID" value="RUO42515.1"/>
    <property type="molecule type" value="Genomic_DNA"/>
</dbReference>
<dbReference type="InterPro" id="IPR050790">
    <property type="entry name" value="ExbB/TolQ_transport"/>
</dbReference>
<keyword evidence="12" id="KW-1185">Reference proteome</keyword>
<evidence type="ECO:0000256" key="7">
    <source>
        <dbReference type="SAM" id="Coils"/>
    </source>
</evidence>
<keyword evidence="7" id="KW-0175">Coiled coil</keyword>
<feature type="chain" id="PRO_5041732865" evidence="9">
    <location>
        <begin position="25"/>
        <end position="458"/>
    </location>
</feature>
<keyword evidence="3 8" id="KW-0812">Transmembrane</keyword>
<dbReference type="AlphaFoldDB" id="A0AA94JCU1"/>
<feature type="coiled-coil region" evidence="7">
    <location>
        <begin position="47"/>
        <end position="104"/>
    </location>
</feature>
<comment type="similarity">
    <text evidence="6">Belongs to the exbB/tolQ family.</text>
</comment>
<evidence type="ECO:0000256" key="2">
    <source>
        <dbReference type="ARBA" id="ARBA00022475"/>
    </source>
</evidence>
<dbReference type="PANTHER" id="PTHR30625:SF11">
    <property type="entry name" value="MOTA_TOLQ_EXBB PROTON CHANNEL DOMAIN-CONTAINING PROTEIN"/>
    <property type="match status" value="1"/>
</dbReference>
<dbReference type="InterPro" id="IPR002898">
    <property type="entry name" value="MotA_ExbB_proton_chnl"/>
</dbReference>
<feature type="signal peptide" evidence="9">
    <location>
        <begin position="1"/>
        <end position="24"/>
    </location>
</feature>
<comment type="subcellular location">
    <subcellularLocation>
        <location evidence="1">Cell membrane</location>
        <topology evidence="1">Multi-pass membrane protein</topology>
    </subcellularLocation>
    <subcellularLocation>
        <location evidence="6">Membrane</location>
        <topology evidence="6">Multi-pass membrane protein</topology>
    </subcellularLocation>
</comment>
<keyword evidence="9" id="KW-0732">Signal</keyword>
<protein>
    <submittedName>
        <fullName evidence="11">Energy transducer TonB</fullName>
    </submittedName>
</protein>
<dbReference type="PIRSF" id="PIRSF037714">
    <property type="entry name" value="TolR"/>
    <property type="match status" value="1"/>
</dbReference>